<feature type="binding site" evidence="12">
    <location>
        <position position="36"/>
    </location>
    <ligand>
        <name>[4Fe-4S] cluster</name>
        <dbReference type="ChEBI" id="CHEBI:49883"/>
        <label>1</label>
    </ligand>
</feature>
<proteinExistence type="predicted"/>
<organism evidence="13 14">
    <name type="scientific">Marilutibacter maris</name>
    <dbReference type="NCBI Taxonomy" id="1605891"/>
    <lineage>
        <taxon>Bacteria</taxon>
        <taxon>Pseudomonadati</taxon>
        <taxon>Pseudomonadota</taxon>
        <taxon>Gammaproteobacteria</taxon>
        <taxon>Lysobacterales</taxon>
        <taxon>Lysobacteraceae</taxon>
        <taxon>Marilutibacter</taxon>
    </lineage>
</organism>
<dbReference type="AlphaFoldDB" id="A0A508A9X8"/>
<keyword evidence="3 12" id="KW-0004">4Fe-4S</keyword>
<keyword evidence="5 12" id="KW-0479">Metal-binding</keyword>
<dbReference type="PANTHER" id="PTHR42859">
    <property type="entry name" value="OXIDOREDUCTASE"/>
    <property type="match status" value="1"/>
</dbReference>
<dbReference type="PROSITE" id="PS51379">
    <property type="entry name" value="4FE4S_FER_2"/>
    <property type="match status" value="2"/>
</dbReference>
<feature type="binding site" evidence="12">
    <location>
        <position position="106"/>
    </location>
    <ligand>
        <name>[4Fe-4S] cluster</name>
        <dbReference type="ChEBI" id="CHEBI:49883"/>
        <label>3</label>
    </ligand>
</feature>
<feature type="binding site" evidence="12">
    <location>
        <position position="53"/>
    </location>
    <ligand>
        <name>[4Fe-4S] cluster</name>
        <dbReference type="ChEBI" id="CHEBI:49883"/>
        <label>1</label>
    </ligand>
</feature>
<dbReference type="RefSeq" id="WP_141482942.1">
    <property type="nucleotide sequence ID" value="NZ_VICD02000254.1"/>
</dbReference>
<dbReference type="Gene3D" id="3.30.70.20">
    <property type="match status" value="1"/>
</dbReference>
<feature type="binding site" evidence="12">
    <location>
        <position position="99"/>
    </location>
    <ligand>
        <name>[4Fe-4S] cluster</name>
        <dbReference type="ChEBI" id="CHEBI:49883"/>
        <label>2</label>
    </ligand>
</feature>
<keyword evidence="4" id="KW-0997">Cell inner membrane</keyword>
<dbReference type="EMBL" id="VICD02000254">
    <property type="protein sequence ID" value="KAB8172442.1"/>
    <property type="molecule type" value="Genomic_DNA"/>
</dbReference>
<evidence type="ECO:0000256" key="2">
    <source>
        <dbReference type="ARBA" id="ARBA00022475"/>
    </source>
</evidence>
<evidence type="ECO:0000256" key="8">
    <source>
        <dbReference type="ARBA" id="ARBA00022982"/>
    </source>
</evidence>
<evidence type="ECO:0000256" key="9">
    <source>
        <dbReference type="ARBA" id="ARBA00023004"/>
    </source>
</evidence>
<evidence type="ECO:0000256" key="12">
    <source>
        <dbReference type="PIRSR" id="PIRSR005784-1"/>
    </source>
</evidence>
<keyword evidence="1" id="KW-0813">Transport</keyword>
<dbReference type="GO" id="GO:0022900">
    <property type="term" value="P:electron transport chain"/>
    <property type="evidence" value="ECO:0007669"/>
    <property type="project" value="InterPro"/>
</dbReference>
<dbReference type="GO" id="GO:0005886">
    <property type="term" value="C:plasma membrane"/>
    <property type="evidence" value="ECO:0007669"/>
    <property type="project" value="InterPro"/>
</dbReference>
<dbReference type="Pfam" id="PF04060">
    <property type="entry name" value="FeS"/>
    <property type="match status" value="1"/>
</dbReference>
<keyword evidence="10 12" id="KW-0411">Iron-sulfur</keyword>
<dbReference type="InterPro" id="IPR010207">
    <property type="entry name" value="Elect_transpt_cplx_RnfB/RsxB"/>
</dbReference>
<reference evidence="13 14" key="1">
    <citation type="submission" date="2019-10" db="EMBL/GenBank/DDBJ databases">
        <title>Lysobacter alkalisoli sp. nov., isolated from saline-alkaline soil.</title>
        <authorList>
            <person name="Sun J.-Q."/>
        </authorList>
    </citation>
    <scope>NUCLEOTIDE SEQUENCE [LARGE SCALE GENOMIC DNA]</scope>
    <source>
        <strain evidence="13 14">KCTC 42381</strain>
    </source>
</reference>
<protein>
    <submittedName>
        <fullName evidence="13">Rnf electron transport complex subunit RnfB</fullName>
    </submittedName>
</protein>
<dbReference type="Pfam" id="PF14697">
    <property type="entry name" value="Fer4_21"/>
    <property type="match status" value="1"/>
</dbReference>
<gene>
    <name evidence="13" type="primary">rnfB</name>
    <name evidence="13" type="ORF">FKV24_014860</name>
</gene>
<evidence type="ECO:0000256" key="5">
    <source>
        <dbReference type="ARBA" id="ARBA00022723"/>
    </source>
</evidence>
<keyword evidence="8" id="KW-0249">Electron transport</keyword>
<dbReference type="GO" id="GO:0009055">
    <property type="term" value="F:electron transfer activity"/>
    <property type="evidence" value="ECO:0007669"/>
    <property type="project" value="InterPro"/>
</dbReference>
<dbReference type="InterPro" id="IPR017900">
    <property type="entry name" value="4Fe4S_Fe_S_CS"/>
</dbReference>
<dbReference type="NCBIfam" id="TIGR01944">
    <property type="entry name" value="rnfB"/>
    <property type="match status" value="1"/>
</dbReference>
<evidence type="ECO:0000256" key="11">
    <source>
        <dbReference type="ARBA" id="ARBA00023136"/>
    </source>
</evidence>
<name>A0A508A9X8_9GAMM</name>
<feature type="binding site" evidence="12">
    <location>
        <position position="96"/>
    </location>
    <ligand>
        <name>[4Fe-4S] cluster</name>
        <dbReference type="ChEBI" id="CHEBI:49883"/>
        <label>2</label>
    </ligand>
</feature>
<evidence type="ECO:0000256" key="6">
    <source>
        <dbReference type="ARBA" id="ARBA00022737"/>
    </source>
</evidence>
<sequence>MPTPPVHPRAPLPGLIDRLDRILPQTQCRQCGFDGCRPYAEAMARGEADTDRCPPGGDAGARALAHVLGVPARGYDRSRGEHHRPAPVALIVEADCIGCTKCIQACPVDAIVGASKLMHTVIEPLCTGCELCIPACPVDCIEMVEPIRQRP</sequence>
<keyword evidence="11" id="KW-0472">Membrane</keyword>
<keyword evidence="9 12" id="KW-0408">Iron</keyword>
<evidence type="ECO:0000256" key="10">
    <source>
        <dbReference type="ARBA" id="ARBA00023014"/>
    </source>
</evidence>
<dbReference type="Proteomes" id="UP000320431">
    <property type="component" value="Unassembled WGS sequence"/>
</dbReference>
<dbReference type="InterPro" id="IPR050294">
    <property type="entry name" value="RnfB_subfamily"/>
</dbReference>
<dbReference type="GO" id="GO:0051539">
    <property type="term" value="F:4 iron, 4 sulfur cluster binding"/>
    <property type="evidence" value="ECO:0007669"/>
    <property type="project" value="UniProtKB-KW"/>
</dbReference>
<evidence type="ECO:0000313" key="14">
    <source>
        <dbReference type="Proteomes" id="UP000320431"/>
    </source>
</evidence>
<feature type="binding site" evidence="12">
    <location>
        <position position="129"/>
    </location>
    <ligand>
        <name>[4Fe-4S] cluster</name>
        <dbReference type="ChEBI" id="CHEBI:49883"/>
        <label>3</label>
    </ligand>
</feature>
<dbReference type="GO" id="GO:0046872">
    <property type="term" value="F:metal ion binding"/>
    <property type="evidence" value="ECO:0007669"/>
    <property type="project" value="UniProtKB-KW"/>
</dbReference>
<evidence type="ECO:0000256" key="1">
    <source>
        <dbReference type="ARBA" id="ARBA00022448"/>
    </source>
</evidence>
<comment type="caution">
    <text evidence="13">The sequence shown here is derived from an EMBL/GenBank/DDBJ whole genome shotgun (WGS) entry which is preliminary data.</text>
</comment>
<feature type="binding site" evidence="12">
    <location>
        <position position="28"/>
    </location>
    <ligand>
        <name>[4Fe-4S] cluster</name>
        <dbReference type="ChEBI" id="CHEBI:49883"/>
        <label>1</label>
    </ligand>
</feature>
<feature type="binding site" evidence="12">
    <location>
        <position position="126"/>
    </location>
    <ligand>
        <name>[4Fe-4S] cluster</name>
        <dbReference type="ChEBI" id="CHEBI:49883"/>
        <label>3</label>
    </ligand>
</feature>
<keyword evidence="7" id="KW-1278">Translocase</keyword>
<dbReference type="InterPro" id="IPR016463">
    <property type="entry name" value="RnfB/RsxB_Proteobac"/>
</dbReference>
<dbReference type="PROSITE" id="PS51656">
    <property type="entry name" value="4FE4S"/>
    <property type="match status" value="1"/>
</dbReference>
<feature type="binding site" evidence="12">
    <location>
        <position position="136"/>
    </location>
    <ligand>
        <name>[4Fe-4S] cluster</name>
        <dbReference type="ChEBI" id="CHEBI:49883"/>
        <label>2</label>
    </ligand>
</feature>
<dbReference type="PANTHER" id="PTHR42859:SF3">
    <property type="entry name" value="ION-TRANSLOCATING OXIDOREDUCTASE COMPLEX SUBUNIT B"/>
    <property type="match status" value="1"/>
</dbReference>
<dbReference type="SUPFAM" id="SSF54862">
    <property type="entry name" value="4Fe-4S ferredoxins"/>
    <property type="match status" value="1"/>
</dbReference>
<dbReference type="PIRSF" id="PIRSF005784">
    <property type="entry name" value="Elect_transpt_RnfB"/>
    <property type="match status" value="1"/>
</dbReference>
<dbReference type="PROSITE" id="PS00198">
    <property type="entry name" value="4FE4S_FER_1"/>
    <property type="match status" value="1"/>
</dbReference>
<keyword evidence="2" id="KW-1003">Cell membrane</keyword>
<comment type="cofactor">
    <cofactor evidence="12">
        <name>[4Fe-4S] cluster</name>
        <dbReference type="ChEBI" id="CHEBI:49883"/>
    </cofactor>
    <text evidence="12">Binds 3 [4Fe-4S] clusters.</text>
</comment>
<feature type="binding site" evidence="12">
    <location>
        <position position="132"/>
    </location>
    <ligand>
        <name>[4Fe-4S] cluster</name>
        <dbReference type="ChEBI" id="CHEBI:49883"/>
        <label>3</label>
    </ligand>
</feature>
<dbReference type="InterPro" id="IPR017896">
    <property type="entry name" value="4Fe4S_Fe-S-bd"/>
</dbReference>
<evidence type="ECO:0000256" key="3">
    <source>
        <dbReference type="ARBA" id="ARBA00022485"/>
    </source>
</evidence>
<dbReference type="Gene3D" id="1.10.15.40">
    <property type="entry name" value="Electron transport complex subunit B, putative Fe-S cluster"/>
    <property type="match status" value="1"/>
</dbReference>
<dbReference type="InterPro" id="IPR007202">
    <property type="entry name" value="4Fe-4S_dom"/>
</dbReference>
<feature type="binding site" evidence="12">
    <location>
        <position position="31"/>
    </location>
    <ligand>
        <name>[4Fe-4S] cluster</name>
        <dbReference type="ChEBI" id="CHEBI:49883"/>
        <label>1</label>
    </ligand>
</feature>
<keyword evidence="6" id="KW-0677">Repeat</keyword>
<accession>A0A508A9X8</accession>
<evidence type="ECO:0000313" key="13">
    <source>
        <dbReference type="EMBL" id="KAB8172442.1"/>
    </source>
</evidence>
<evidence type="ECO:0000256" key="7">
    <source>
        <dbReference type="ARBA" id="ARBA00022967"/>
    </source>
</evidence>
<feature type="binding site" evidence="12">
    <location>
        <position position="102"/>
    </location>
    <ligand>
        <name>[4Fe-4S] cluster</name>
        <dbReference type="ChEBI" id="CHEBI:49883"/>
        <label>2</label>
    </ligand>
</feature>
<evidence type="ECO:0000256" key="4">
    <source>
        <dbReference type="ARBA" id="ARBA00022519"/>
    </source>
</evidence>
<dbReference type="NCBIfam" id="NF006446">
    <property type="entry name" value="PRK08764.1"/>
    <property type="match status" value="1"/>
</dbReference>